<comment type="caution">
    <text evidence="2">The sequence shown here is derived from an EMBL/GenBank/DDBJ whole genome shotgun (WGS) entry which is preliminary data.</text>
</comment>
<accession>A0A1F6D0C5</accession>
<dbReference type="CDD" id="cd10141">
    <property type="entry name" value="CopZ-like_Fer2_BFD-like"/>
    <property type="match status" value="1"/>
</dbReference>
<gene>
    <name evidence="2" type="ORF">A3F84_21860</name>
</gene>
<dbReference type="InterPro" id="IPR041854">
    <property type="entry name" value="BFD-like_2Fe2S-bd_dom_sf"/>
</dbReference>
<proteinExistence type="predicted"/>
<reference evidence="2 3" key="1">
    <citation type="journal article" date="2016" name="Nat. Commun.">
        <title>Thousands of microbial genomes shed light on interconnected biogeochemical processes in an aquifer system.</title>
        <authorList>
            <person name="Anantharaman K."/>
            <person name="Brown C.T."/>
            <person name="Hug L.A."/>
            <person name="Sharon I."/>
            <person name="Castelle C.J."/>
            <person name="Probst A.J."/>
            <person name="Thomas B.C."/>
            <person name="Singh A."/>
            <person name="Wilkins M.J."/>
            <person name="Karaoz U."/>
            <person name="Brodie E.L."/>
            <person name="Williams K.H."/>
            <person name="Hubbard S.S."/>
            <person name="Banfield J.F."/>
        </authorList>
    </citation>
    <scope>NUCLEOTIDE SEQUENCE [LARGE SCALE GENOMIC DNA]</scope>
    <source>
        <strain evidence="3">RIFCSPLOWO2_12_FULL_64_10</strain>
    </source>
</reference>
<protein>
    <recommendedName>
        <fullName evidence="1">CopZ zinc binding domain-containing protein</fullName>
    </recommendedName>
</protein>
<dbReference type="NCBIfam" id="NF047645">
    <property type="entry name" value="CopZ_Nterm_CC"/>
    <property type="match status" value="1"/>
</dbReference>
<dbReference type="EMBL" id="MFKF01000095">
    <property type="protein sequence ID" value="OGG54807.1"/>
    <property type="molecule type" value="Genomic_DNA"/>
</dbReference>
<evidence type="ECO:0000313" key="2">
    <source>
        <dbReference type="EMBL" id="OGG54807.1"/>
    </source>
</evidence>
<organism evidence="2 3">
    <name type="scientific">Handelsmanbacteria sp. (strain RIFCSPLOWO2_12_FULL_64_10)</name>
    <dbReference type="NCBI Taxonomy" id="1817868"/>
    <lineage>
        <taxon>Bacteria</taxon>
        <taxon>Candidatus Handelsmaniibacteriota</taxon>
    </lineage>
</organism>
<dbReference type="AlphaFoldDB" id="A0A1F6D0C5"/>
<dbReference type="Proteomes" id="UP000178606">
    <property type="component" value="Unassembled WGS sequence"/>
</dbReference>
<dbReference type="Gene3D" id="2.20.25.270">
    <property type="match status" value="1"/>
</dbReference>
<dbReference type="Pfam" id="PF18423">
    <property type="entry name" value="zf_CopZ"/>
    <property type="match status" value="1"/>
</dbReference>
<dbReference type="InterPro" id="IPR040890">
    <property type="entry name" value="Znf_CopZ"/>
</dbReference>
<name>A0A1F6D0C5_HANXR</name>
<feature type="domain" description="CopZ zinc binding" evidence="1">
    <location>
        <begin position="13"/>
        <end position="73"/>
    </location>
</feature>
<dbReference type="Gene3D" id="1.10.10.1100">
    <property type="entry name" value="BFD-like [2Fe-2S]-binding domain"/>
    <property type="match status" value="1"/>
</dbReference>
<evidence type="ECO:0000313" key="3">
    <source>
        <dbReference type="Proteomes" id="UP000178606"/>
    </source>
</evidence>
<evidence type="ECO:0000259" key="1">
    <source>
        <dbReference type="Pfam" id="PF18423"/>
    </source>
</evidence>
<sequence>MLYTRRTEGQRGVCPECGRKRKGVEQITLEHLLKEDRILQIGAASYLFCENPTCDVVYFSTQPGPVFHKSDLRVRVGLKETEAPIPVCYCFGYTEKMIFDEIAGTGRTAISEKIRAEVQAGNCECVVKNPQGTCCLGDVGRAVKRAMREVGRPA</sequence>